<sequence length="110" mass="12312">MILLALLLADALPQDRKIFPADGDDGTRTVTAEPRCERSSEEIVVCGDADSNRYRLKKIEPRYVEQPVRAARQVGPGELSLEAEQREFPGAVSQRAMVRLRIPLGRKKPK</sequence>
<name>A0ABU3N9I8_9SPHN</name>
<proteinExistence type="predicted"/>
<evidence type="ECO:0000313" key="1">
    <source>
        <dbReference type="EMBL" id="MDT8760055.1"/>
    </source>
</evidence>
<accession>A0ABU3N9I8</accession>
<comment type="caution">
    <text evidence="1">The sequence shown here is derived from an EMBL/GenBank/DDBJ whole genome shotgun (WGS) entry which is preliminary data.</text>
</comment>
<gene>
    <name evidence="1" type="ORF">MZO42_15235</name>
</gene>
<organism evidence="1">
    <name type="scientific">Sphingomonas psychrotolerans</name>
    <dbReference type="NCBI Taxonomy" id="1327635"/>
    <lineage>
        <taxon>Bacteria</taxon>
        <taxon>Pseudomonadati</taxon>
        <taxon>Pseudomonadota</taxon>
        <taxon>Alphaproteobacteria</taxon>
        <taxon>Sphingomonadales</taxon>
        <taxon>Sphingomonadaceae</taxon>
        <taxon>Sphingomonas</taxon>
    </lineage>
</organism>
<protein>
    <submittedName>
        <fullName evidence="1">Uncharacterized protein</fullName>
    </submittedName>
</protein>
<dbReference type="EMBL" id="JALMLT010000004">
    <property type="protein sequence ID" value="MDT8760055.1"/>
    <property type="molecule type" value="Genomic_DNA"/>
</dbReference>
<reference evidence="1" key="1">
    <citation type="submission" date="2022-04" db="EMBL/GenBank/DDBJ databases">
        <title>Tomato heritable bacteria conferring resistance against bacterial wilt.</title>
        <authorList>
            <person name="Yin J."/>
        </authorList>
    </citation>
    <scope>NUCLEOTIDE SEQUENCE</scope>
    <source>
        <strain evidence="1">Cra20</strain>
    </source>
</reference>